<keyword evidence="3" id="KW-0378">Hydrolase</keyword>
<feature type="transmembrane region" description="Helical" evidence="1">
    <location>
        <begin position="148"/>
        <end position="168"/>
    </location>
</feature>
<feature type="transmembrane region" description="Helical" evidence="1">
    <location>
        <begin position="115"/>
        <end position="136"/>
    </location>
</feature>
<keyword evidence="1" id="KW-0812">Transmembrane</keyword>
<feature type="transmembrane region" description="Helical" evidence="1">
    <location>
        <begin position="24"/>
        <end position="41"/>
    </location>
</feature>
<sequence>MDADTAAHTDRGIGRFARITRSPMGWMLVGILGIGAVSALTQGGHPVLAIVGAVASVAVYRLVMRHLARRATPEIAPRRAVSHTVIGVVLGVVMITASVLMVFTEFSFAPVSGDVMAIVAGMVVVQLWAAVTEELIFRGLLLQALERWCGSAIALAITAVLFGLLHLANPGATLWSSFAIAVEAGVLLGAAFLWRRNIWLVVGLHFAWNTCVALLGIPVSGHENAGVLDTQPIGPDLLTGGDFGIEASIAPIAVSLLLAVPMLIAARKRGNLVPWRRR</sequence>
<dbReference type="RefSeq" id="WP_069846994.1">
    <property type="nucleotide sequence ID" value="NZ_CP014859.1"/>
</dbReference>
<feature type="domain" description="CAAX prenyl protease 2/Lysostaphin resistance protein A-like" evidence="2">
    <location>
        <begin position="119"/>
        <end position="210"/>
    </location>
</feature>
<feature type="transmembrane region" description="Helical" evidence="1">
    <location>
        <begin position="84"/>
        <end position="103"/>
    </location>
</feature>
<dbReference type="GO" id="GO:0006508">
    <property type="term" value="P:proteolysis"/>
    <property type="evidence" value="ECO:0007669"/>
    <property type="project" value="UniProtKB-KW"/>
</dbReference>
<keyword evidence="1" id="KW-0472">Membrane</keyword>
<reference evidence="4" key="1">
    <citation type="submission" date="2016-03" db="EMBL/GenBank/DDBJ databases">
        <title>Complete genome sequence of the type strain Actinoalloteichus hymeniacidonis DSM 45092.</title>
        <authorList>
            <person name="Schaffert L."/>
            <person name="Albersmeier A."/>
            <person name="Winkler A."/>
            <person name="Kalinowski J."/>
            <person name="Zotchev S."/>
            <person name="Ruckert C."/>
        </authorList>
    </citation>
    <scope>NUCLEOTIDE SEQUENCE [LARGE SCALE GENOMIC DNA]</scope>
    <source>
        <strain evidence="4">HPA177(T) (DSM 45092(T))</strain>
    </source>
</reference>
<feature type="transmembrane region" description="Helical" evidence="1">
    <location>
        <begin position="47"/>
        <end position="63"/>
    </location>
</feature>
<dbReference type="AlphaFoldDB" id="A0AAC9MW71"/>
<evidence type="ECO:0000313" key="3">
    <source>
        <dbReference type="EMBL" id="AOS61873.1"/>
    </source>
</evidence>
<dbReference type="KEGG" id="ahm:TL08_05230"/>
<dbReference type="Proteomes" id="UP000095210">
    <property type="component" value="Chromosome"/>
</dbReference>
<accession>A0AAC9MW71</accession>
<keyword evidence="4" id="KW-1185">Reference proteome</keyword>
<evidence type="ECO:0000259" key="2">
    <source>
        <dbReference type="Pfam" id="PF02517"/>
    </source>
</evidence>
<dbReference type="PANTHER" id="PTHR39430">
    <property type="entry name" value="MEMBRANE-ASSOCIATED PROTEASE-RELATED"/>
    <property type="match status" value="1"/>
</dbReference>
<feature type="transmembrane region" description="Helical" evidence="1">
    <location>
        <begin position="198"/>
        <end position="219"/>
    </location>
</feature>
<dbReference type="InterPro" id="IPR003675">
    <property type="entry name" value="Rce1/LyrA-like_dom"/>
</dbReference>
<dbReference type="PANTHER" id="PTHR39430:SF1">
    <property type="entry name" value="PROTEASE"/>
    <property type="match status" value="1"/>
</dbReference>
<gene>
    <name evidence="3" type="ORF">TL08_05230</name>
</gene>
<name>A0AAC9MW71_9PSEU</name>
<feature type="transmembrane region" description="Helical" evidence="1">
    <location>
        <begin position="174"/>
        <end position="193"/>
    </location>
</feature>
<evidence type="ECO:0000256" key="1">
    <source>
        <dbReference type="SAM" id="Phobius"/>
    </source>
</evidence>
<dbReference type="Pfam" id="PF02517">
    <property type="entry name" value="Rce1-like"/>
    <property type="match status" value="1"/>
</dbReference>
<dbReference type="GO" id="GO:0080120">
    <property type="term" value="P:CAAX-box protein maturation"/>
    <property type="evidence" value="ECO:0007669"/>
    <property type="project" value="UniProtKB-ARBA"/>
</dbReference>
<keyword evidence="1" id="KW-1133">Transmembrane helix</keyword>
<dbReference type="EMBL" id="CP014859">
    <property type="protein sequence ID" value="AOS61873.1"/>
    <property type="molecule type" value="Genomic_DNA"/>
</dbReference>
<feature type="transmembrane region" description="Helical" evidence="1">
    <location>
        <begin position="247"/>
        <end position="266"/>
    </location>
</feature>
<evidence type="ECO:0000313" key="4">
    <source>
        <dbReference type="Proteomes" id="UP000095210"/>
    </source>
</evidence>
<organism evidence="3 4">
    <name type="scientific">Actinoalloteichus hymeniacidonis</name>
    <dbReference type="NCBI Taxonomy" id="340345"/>
    <lineage>
        <taxon>Bacteria</taxon>
        <taxon>Bacillati</taxon>
        <taxon>Actinomycetota</taxon>
        <taxon>Actinomycetes</taxon>
        <taxon>Pseudonocardiales</taxon>
        <taxon>Pseudonocardiaceae</taxon>
        <taxon>Actinoalloteichus</taxon>
    </lineage>
</organism>
<dbReference type="GO" id="GO:0004175">
    <property type="term" value="F:endopeptidase activity"/>
    <property type="evidence" value="ECO:0007669"/>
    <property type="project" value="UniProtKB-ARBA"/>
</dbReference>
<protein>
    <submittedName>
        <fullName evidence="3">CAAX protease self-immunity</fullName>
    </submittedName>
</protein>
<keyword evidence="3" id="KW-0645">Protease</keyword>
<proteinExistence type="predicted"/>